<feature type="transmembrane region" description="Helical" evidence="5">
    <location>
        <begin position="86"/>
        <end position="108"/>
    </location>
</feature>
<keyword evidence="3 5" id="KW-1133">Transmembrane helix</keyword>
<evidence type="ECO:0000313" key="6">
    <source>
        <dbReference type="EMBL" id="SEB19478.1"/>
    </source>
</evidence>
<evidence type="ECO:0000256" key="5">
    <source>
        <dbReference type="SAM" id="Phobius"/>
    </source>
</evidence>
<proteinExistence type="predicted"/>
<gene>
    <name evidence="6" type="ORF">SAMN05443550_11585</name>
</gene>
<name>A0A1H4HEL0_9SPHI</name>
<accession>A0A1H4HEL0</accession>
<organism evidence="6 7">
    <name type="scientific">Pedobacter hartonius</name>
    <dbReference type="NCBI Taxonomy" id="425514"/>
    <lineage>
        <taxon>Bacteria</taxon>
        <taxon>Pseudomonadati</taxon>
        <taxon>Bacteroidota</taxon>
        <taxon>Sphingobacteriia</taxon>
        <taxon>Sphingobacteriales</taxon>
        <taxon>Sphingobacteriaceae</taxon>
        <taxon>Pedobacter</taxon>
    </lineage>
</organism>
<evidence type="ECO:0000256" key="2">
    <source>
        <dbReference type="ARBA" id="ARBA00022692"/>
    </source>
</evidence>
<evidence type="ECO:0000256" key="4">
    <source>
        <dbReference type="ARBA" id="ARBA00023136"/>
    </source>
</evidence>
<evidence type="ECO:0000313" key="7">
    <source>
        <dbReference type="Proteomes" id="UP000198850"/>
    </source>
</evidence>
<keyword evidence="7" id="KW-1185">Reference proteome</keyword>
<sequence>MKVLSKIQEWGDQHHPKWLDFIRMALGLTLIWKGVAFAFNLHAFTSLMENAGLGTAVSLSLIAHAIIALHLIGGLMIALGSHTRMFCLLNMPILLVAVFYVNLPGQIFRPYSEFWFSCAVTLALVCFLIEGDGVLSIENDRQTLAE</sequence>
<evidence type="ECO:0000256" key="1">
    <source>
        <dbReference type="ARBA" id="ARBA00004141"/>
    </source>
</evidence>
<feature type="transmembrane region" description="Helical" evidence="5">
    <location>
        <begin position="114"/>
        <end position="135"/>
    </location>
</feature>
<protein>
    <submittedName>
        <fullName evidence="6">DoxX protein</fullName>
    </submittedName>
</protein>
<dbReference type="RefSeq" id="WP_090559830.1">
    <property type="nucleotide sequence ID" value="NZ_FNRA01000015.1"/>
</dbReference>
<dbReference type="InterPro" id="IPR032808">
    <property type="entry name" value="DoxX"/>
</dbReference>
<reference evidence="6 7" key="1">
    <citation type="submission" date="2016-10" db="EMBL/GenBank/DDBJ databases">
        <authorList>
            <person name="de Groot N.N."/>
        </authorList>
    </citation>
    <scope>NUCLEOTIDE SEQUENCE [LARGE SCALE GENOMIC DNA]</scope>
    <source>
        <strain evidence="6 7">DSM 19033</strain>
    </source>
</reference>
<dbReference type="STRING" id="425514.SAMN05443550_11585"/>
<feature type="transmembrane region" description="Helical" evidence="5">
    <location>
        <begin position="56"/>
        <end position="79"/>
    </location>
</feature>
<keyword evidence="4 5" id="KW-0472">Membrane</keyword>
<evidence type="ECO:0000256" key="3">
    <source>
        <dbReference type="ARBA" id="ARBA00022989"/>
    </source>
</evidence>
<comment type="subcellular location">
    <subcellularLocation>
        <location evidence="1">Membrane</location>
        <topology evidence="1">Multi-pass membrane protein</topology>
    </subcellularLocation>
</comment>
<dbReference type="Pfam" id="PF07681">
    <property type="entry name" value="DoxX"/>
    <property type="match status" value="1"/>
</dbReference>
<dbReference type="GO" id="GO:0016020">
    <property type="term" value="C:membrane"/>
    <property type="evidence" value="ECO:0007669"/>
    <property type="project" value="UniProtKB-SubCell"/>
</dbReference>
<feature type="transmembrane region" description="Helical" evidence="5">
    <location>
        <begin position="21"/>
        <end position="44"/>
    </location>
</feature>
<dbReference type="AlphaFoldDB" id="A0A1H4HEL0"/>
<keyword evidence="2 5" id="KW-0812">Transmembrane</keyword>
<dbReference type="OrthoDB" id="680764at2"/>
<dbReference type="Proteomes" id="UP000198850">
    <property type="component" value="Unassembled WGS sequence"/>
</dbReference>
<dbReference type="EMBL" id="FNRA01000015">
    <property type="protein sequence ID" value="SEB19478.1"/>
    <property type="molecule type" value="Genomic_DNA"/>
</dbReference>